<evidence type="ECO:0000259" key="1">
    <source>
        <dbReference type="Pfam" id="PF01494"/>
    </source>
</evidence>
<name>A0A382NLM9_9ZZZZ</name>
<proteinExistence type="predicted"/>
<dbReference type="InterPro" id="IPR036188">
    <property type="entry name" value="FAD/NAD-bd_sf"/>
</dbReference>
<reference evidence="2" key="1">
    <citation type="submission" date="2018-05" db="EMBL/GenBank/DDBJ databases">
        <authorList>
            <person name="Lanie J.A."/>
            <person name="Ng W.-L."/>
            <person name="Kazmierczak K.M."/>
            <person name="Andrzejewski T.M."/>
            <person name="Davidsen T.M."/>
            <person name="Wayne K.J."/>
            <person name="Tettelin H."/>
            <person name="Glass J.I."/>
            <person name="Rusch D."/>
            <person name="Podicherti R."/>
            <person name="Tsui H.-C.T."/>
            <person name="Winkler M.E."/>
        </authorList>
    </citation>
    <scope>NUCLEOTIDE SEQUENCE</scope>
</reference>
<dbReference type="EMBL" id="UINC01101363">
    <property type="protein sequence ID" value="SVC62113.1"/>
    <property type="molecule type" value="Genomic_DNA"/>
</dbReference>
<sequence length="177" mass="19287">MNGRRAVIVGGSIGGLFAGNMLVQQGWKVDILERAKDDLASRGTGIARHLELEQLLKRLGIVADDTVGIDVSGRTAFDRNGKIIAEYNLPQRLGAWNRVFEPLFEKFPREHYHNGSEFTGMESTDVVTKVQSANGQVFEADVVIGADGFSSTVREFVAPGVKPTYGGYVAWRGVSSE</sequence>
<organism evidence="2">
    <name type="scientific">marine metagenome</name>
    <dbReference type="NCBI Taxonomy" id="408172"/>
    <lineage>
        <taxon>unclassified sequences</taxon>
        <taxon>metagenomes</taxon>
        <taxon>ecological metagenomes</taxon>
    </lineage>
</organism>
<dbReference type="PRINTS" id="PR00420">
    <property type="entry name" value="RNGMNOXGNASE"/>
</dbReference>
<feature type="domain" description="FAD-binding" evidence="1">
    <location>
        <begin position="6"/>
        <end position="157"/>
    </location>
</feature>
<dbReference type="InterPro" id="IPR053212">
    <property type="entry name" value="DHP_3-monooxygenase"/>
</dbReference>
<dbReference type="InterPro" id="IPR002938">
    <property type="entry name" value="FAD-bd"/>
</dbReference>
<dbReference type="SUPFAM" id="SSF51905">
    <property type="entry name" value="FAD/NAD(P)-binding domain"/>
    <property type="match status" value="1"/>
</dbReference>
<dbReference type="Gene3D" id="3.50.50.60">
    <property type="entry name" value="FAD/NAD(P)-binding domain"/>
    <property type="match status" value="1"/>
</dbReference>
<accession>A0A382NLM9</accession>
<evidence type="ECO:0000313" key="2">
    <source>
        <dbReference type="EMBL" id="SVC62113.1"/>
    </source>
</evidence>
<dbReference type="AlphaFoldDB" id="A0A382NLM9"/>
<dbReference type="Pfam" id="PF01494">
    <property type="entry name" value="FAD_binding_3"/>
    <property type="match status" value="1"/>
</dbReference>
<dbReference type="PANTHER" id="PTHR47469">
    <property type="entry name" value="MONOOXYGENASE-LIKE"/>
    <property type="match status" value="1"/>
</dbReference>
<feature type="non-terminal residue" evidence="2">
    <location>
        <position position="177"/>
    </location>
</feature>
<gene>
    <name evidence="2" type="ORF">METZ01_LOCUS314967</name>
</gene>
<dbReference type="PANTHER" id="PTHR47469:SF2">
    <property type="entry name" value="OS06G0597600 PROTEIN"/>
    <property type="match status" value="1"/>
</dbReference>
<protein>
    <recommendedName>
        <fullName evidence="1">FAD-binding domain-containing protein</fullName>
    </recommendedName>
</protein>
<dbReference type="GO" id="GO:0071949">
    <property type="term" value="F:FAD binding"/>
    <property type="evidence" value="ECO:0007669"/>
    <property type="project" value="InterPro"/>
</dbReference>